<reference evidence="1 2" key="2">
    <citation type="submission" date="2010-03" db="EMBL/GenBank/DDBJ databases">
        <authorList>
            <person name="Pajon A."/>
        </authorList>
    </citation>
    <scope>NUCLEOTIDE SEQUENCE [LARGE SCALE GENOMIC DNA]</scope>
    <source>
        <strain evidence="1 2">GD/7</strain>
    </source>
</reference>
<evidence type="ECO:0000313" key="2">
    <source>
        <dbReference type="Proteomes" id="UP000008798"/>
    </source>
</evidence>
<dbReference type="KEGG" id="cct:CC1_27990"/>
<name>D4JAN8_9FIRM</name>
<protein>
    <submittedName>
        <fullName evidence="1">Uncharacterized protein</fullName>
    </submittedName>
</protein>
<dbReference type="Proteomes" id="UP000008798">
    <property type="component" value="Chromosome"/>
</dbReference>
<accession>D4JAN8</accession>
<dbReference type="AlphaFoldDB" id="D4JAN8"/>
<dbReference type="EMBL" id="FP929038">
    <property type="protein sequence ID" value="CBK81409.1"/>
    <property type="molecule type" value="Genomic_DNA"/>
</dbReference>
<dbReference type="HOGENOM" id="CLU_3308023_0_0_9"/>
<reference evidence="1 2" key="1">
    <citation type="submission" date="2010-03" db="EMBL/GenBank/DDBJ databases">
        <title>The genome sequence of Coprococcus catus GD/7.</title>
        <authorList>
            <consortium name="metaHIT consortium -- http://www.metahit.eu/"/>
            <person name="Pajon A."/>
            <person name="Turner K."/>
            <person name="Parkhill J."/>
            <person name="Duncan S."/>
            <person name="Flint H."/>
        </authorList>
    </citation>
    <scope>NUCLEOTIDE SEQUENCE [LARGE SCALE GENOMIC DNA]</scope>
    <source>
        <strain evidence="1 2">GD/7</strain>
    </source>
</reference>
<organism evidence="1 2">
    <name type="scientific">Coprococcus catus GD/7</name>
    <dbReference type="NCBI Taxonomy" id="717962"/>
    <lineage>
        <taxon>Bacteria</taxon>
        <taxon>Bacillati</taxon>
        <taxon>Bacillota</taxon>
        <taxon>Clostridia</taxon>
        <taxon>Lachnospirales</taxon>
        <taxon>Lachnospiraceae</taxon>
        <taxon>Coprococcus</taxon>
    </lineage>
</organism>
<proteinExistence type="predicted"/>
<evidence type="ECO:0000313" key="1">
    <source>
        <dbReference type="EMBL" id="CBK81409.1"/>
    </source>
</evidence>
<gene>
    <name evidence="1" type="ORF">CC1_27990</name>
</gene>
<sequence length="39" mass="4219">MPSARSVAISKLSEAASKLTFVPIKIKKTIVLGLQSKNY</sequence>